<dbReference type="AlphaFoldDB" id="A0A1T4WYF2"/>
<feature type="region of interest" description="Disordered" evidence="1">
    <location>
        <begin position="353"/>
        <end position="375"/>
    </location>
</feature>
<evidence type="ECO:0000313" key="2">
    <source>
        <dbReference type="EMBL" id="SKA82380.1"/>
    </source>
</evidence>
<feature type="compositionally biased region" description="Basic residues" evidence="1">
    <location>
        <begin position="353"/>
        <end position="367"/>
    </location>
</feature>
<dbReference type="EMBL" id="FUYG01000001">
    <property type="protein sequence ID" value="SKA82380.1"/>
    <property type="molecule type" value="Genomic_DNA"/>
</dbReference>
<dbReference type="Gene3D" id="3.40.960.10">
    <property type="entry name" value="VSR Endonuclease"/>
    <property type="match status" value="1"/>
</dbReference>
<dbReference type="GO" id="GO:0004519">
    <property type="term" value="F:endonuclease activity"/>
    <property type="evidence" value="ECO:0007669"/>
    <property type="project" value="UniProtKB-KW"/>
</dbReference>
<organism evidence="2 3">
    <name type="scientific">Agreia bicolorata</name>
    <dbReference type="NCBI Taxonomy" id="110935"/>
    <lineage>
        <taxon>Bacteria</taxon>
        <taxon>Bacillati</taxon>
        <taxon>Actinomycetota</taxon>
        <taxon>Actinomycetes</taxon>
        <taxon>Micrococcales</taxon>
        <taxon>Microbacteriaceae</taxon>
        <taxon>Agreia</taxon>
    </lineage>
</organism>
<keyword evidence="2" id="KW-0540">Nuclease</keyword>
<evidence type="ECO:0000313" key="3">
    <source>
        <dbReference type="Proteomes" id="UP000189735"/>
    </source>
</evidence>
<name>A0A1T4WYF2_9MICO</name>
<evidence type="ECO:0000256" key="1">
    <source>
        <dbReference type="SAM" id="MobiDB-lite"/>
    </source>
</evidence>
<accession>A0A1T4WYF2</accession>
<proteinExistence type="predicted"/>
<dbReference type="Proteomes" id="UP000189735">
    <property type="component" value="Unassembled WGS sequence"/>
</dbReference>
<reference evidence="3" key="1">
    <citation type="submission" date="2017-02" db="EMBL/GenBank/DDBJ databases">
        <authorList>
            <person name="Varghese N."/>
            <person name="Submissions S."/>
        </authorList>
    </citation>
    <scope>NUCLEOTIDE SEQUENCE [LARGE SCALE GENOMIC DNA]</scope>
    <source>
        <strain evidence="3">VKM Ac-2052</strain>
    </source>
</reference>
<keyword evidence="2" id="KW-0378">Hydrolase</keyword>
<gene>
    <name evidence="2" type="ORF">SAMN06295879_0473</name>
</gene>
<sequence length="375" mass="41464">MTPVVSPASHRQPGVALIQEKRAKNEVFARDAPGFPAYERRACSATFVRSAVSSTEVPSSAPSILPTATIMLMNTTRDRIFSRKALLAFGMTHHSIARAVARGELLHLRRGWYATPSAPPDAVRAVIVGGVATSLSAAQLMDLWTPPDPALHVAVPSNASRLRGTTPRRSHAANPVCLHWRKHSGSPRDGVASVIDALSDAVQCQPEEYAVVVIDSALNKGLVTLRQLEAAFERLPRRYARALRRADGRSQSGTETLVRLRLRALGIHVSVQVRIAGVGRVDLVVGDRFVLECDSRKFHAGEERYHGDRLRDRTLIGLGYLPMRITYEMVMFDWAETLRVILTRVRSREHLWPRRSKSGKTATRRAKTHDEDGSS</sequence>
<keyword evidence="2" id="KW-0255">Endonuclease</keyword>
<protein>
    <submittedName>
        <fullName evidence="2">Very-short-patch-repair endonuclease</fullName>
    </submittedName>
</protein>